<reference evidence="3" key="1">
    <citation type="submission" date="2021-10" db="EMBL/GenBank/DDBJ databases">
        <title>Melipona bicolor Genome sequencing and assembly.</title>
        <authorList>
            <person name="Araujo N.S."/>
            <person name="Arias M.C."/>
        </authorList>
    </citation>
    <scope>NUCLEOTIDE SEQUENCE</scope>
    <source>
        <strain evidence="3">USP_2M_L1-L4_2017</strain>
        <tissue evidence="3">Whole body</tissue>
    </source>
</reference>
<sequence>MEYKENTQTDVVSSKHVTSKTFIFSKPRVVNLPKSVNFGINFEQASDGFKKKNLFTFAMPVSATKSNNQDLQSDTYEKQYKPKISRNSYKPAVNVFAQALKDTAMLEQLNKNSRSQVAKINLENSITCTNVPHSLLTKVTAKEYFIRFGNLSKITIRPRKQKIIVVYATKEEANVAYEKSGEYLGEKFNIEWTKSIVSPKSPTKRKDMQKNKIYNVSKIVSNFLKSSDNEIKSELDAMTNLEYNLHSRNSFDKMPLVKRHKTLQSKSMLNSDKKRLEKTSAKTEKHKVESQISDLLPNATTEELQSIIQQPAYSSEDKYKVLEARDRLMRMRQTKSHTLAAAKVMIGTCPDMCPEKERLMRESKRQVALYEQLEINEYKINHMTAVKQYSRSSADQEEPMAHELRPVKSLKMTMSYLLHEIVNLCDQQGTNLGEWYHFLWDRTRGIRKDITQQELCCADSVELVEQCARFHIVCSERLCAEQPSIFDKKINSDNLTKCLQSLKYMYHDLRVKEITCKNEPEFRAYIILLNLNNGNFMWDLQRLPNNIQKSSEVQFALDIYSALESNNYYKFFKLVQKTTYLNACILLRYFSQVRLKALSVLVKAYCRTTSTAYPLYELIDILGFEDENEAIYFCEQVGLNVLKDGLHVLLNRNNFTMPVLNIKQDRACNLIDSKRIVQNLSIGECIAGEKMPEKTYKYHKPHNSFDLHGYLKPDSINAEDQNKGIISVSTDPYIFIDEDMKTEQSISMSGKSQNNNENTLNTEQKSTPKFVSSIENPNVTTTIKFGTNISFVPKFQIQINEFSTNTNSSLITSKTENQKDSKTFSFISKQQLSESPILPDVSNAIPTISKTSNLFFKSTIQQELSSNNSASPLATTTNKNIFSEMSQGNTFMKNFTSAIFPNTYSNLQTISKLPNIENPATITNKTIPNETTNFFAHATKLEREPPQEEKAENLKLEEHESIKKTQQIDDTATKILNTLETEIVQEYCSAIVKEEIDKIHIYNVSSEDITNEIFSEVTSDICDNLLKEEIDNVQKLYEMSVKLKNRVIIKYFNKWRFNTLKKKQQRIALENTPVWLQKYTSEQCAKLFYTKEQDLVIKSMCKKQDEIKDSKCYSESLAPIHVIIYIGIKEHLKSLNIDIHPNCYWKLVISWPNLHNKAVLWHYKKIMNQYLHPEDYSADPIIKLYQPNQNETLYICIRHFEGLISDHNLIGSDALLFIADASEEIKLIVKRLTKTVLSRDKLMPIPLVFLIFGNSIFQNHDEELISTLKKLLEAGYLSVYTITHEKNLTEETILNLTQSAILWLSTNKSLQNPLEMDYLQNIYNTCLTEDLWLRIHDNSLFNEKLLHALEKPKFIIDLHNEAVSHIMDIILDPESSMYTKFAPEFKKFIKNQCMLPCSYEYFDDIWKNEDYKAELERIMSTFKLPQWKYPWPINNSIVLRQNLIKYCQELFTSISEEISCSILSNLFFTTGISISSNFIDVLLYIIKQKMYLLDKNLKVIYNKNYIKCFRTLPWWSKSTLLTEYKIIPKYSNTQETEKENKKITDIDEPMAKKQKLNKFQENKFELEPLATFCENSRSQVMEVHYISKKIENYLKEHQEQSYLFEEKLKNALFSEMKYT</sequence>
<dbReference type="Pfam" id="PF03399">
    <property type="entry name" value="SAC3_GANP"/>
    <property type="match status" value="1"/>
</dbReference>
<dbReference type="SUPFAM" id="SSF54928">
    <property type="entry name" value="RNA-binding domain, RBD"/>
    <property type="match status" value="1"/>
</dbReference>
<feature type="domain" description="SAC3/GANP/THP3 conserved" evidence="2">
    <location>
        <begin position="352"/>
        <end position="641"/>
    </location>
</feature>
<dbReference type="InterPro" id="IPR045107">
    <property type="entry name" value="SAC3/GANP/THP3"/>
</dbReference>
<dbReference type="GO" id="GO:0003676">
    <property type="term" value="F:nucleic acid binding"/>
    <property type="evidence" value="ECO:0007669"/>
    <property type="project" value="InterPro"/>
</dbReference>
<organism evidence="3 4">
    <name type="scientific">Melipona bicolor</name>
    <dbReference type="NCBI Taxonomy" id="60889"/>
    <lineage>
        <taxon>Eukaryota</taxon>
        <taxon>Metazoa</taxon>
        <taxon>Ecdysozoa</taxon>
        <taxon>Arthropoda</taxon>
        <taxon>Hexapoda</taxon>
        <taxon>Insecta</taxon>
        <taxon>Pterygota</taxon>
        <taxon>Neoptera</taxon>
        <taxon>Endopterygota</taxon>
        <taxon>Hymenoptera</taxon>
        <taxon>Apocrita</taxon>
        <taxon>Aculeata</taxon>
        <taxon>Apoidea</taxon>
        <taxon>Anthophila</taxon>
        <taxon>Apidae</taxon>
        <taxon>Melipona</taxon>
    </lineage>
</organism>
<evidence type="ECO:0000313" key="4">
    <source>
        <dbReference type="Proteomes" id="UP001177670"/>
    </source>
</evidence>
<feature type="region of interest" description="Disordered" evidence="1">
    <location>
        <begin position="744"/>
        <end position="767"/>
    </location>
</feature>
<gene>
    <name evidence="3" type="ORF">K0M31_000928</name>
</gene>
<dbReference type="EMBL" id="JAHYIQ010000001">
    <property type="protein sequence ID" value="KAK1136368.1"/>
    <property type="molecule type" value="Genomic_DNA"/>
</dbReference>
<evidence type="ECO:0000313" key="3">
    <source>
        <dbReference type="EMBL" id="KAK1136368.1"/>
    </source>
</evidence>
<dbReference type="Proteomes" id="UP001177670">
    <property type="component" value="Unassembled WGS sequence"/>
</dbReference>
<comment type="caution">
    <text evidence="3">The sequence shown here is derived from an EMBL/GenBank/DDBJ whole genome shotgun (WGS) entry which is preliminary data.</text>
</comment>
<dbReference type="GO" id="GO:0005737">
    <property type="term" value="C:cytoplasm"/>
    <property type="evidence" value="ECO:0007669"/>
    <property type="project" value="TreeGrafter"/>
</dbReference>
<keyword evidence="4" id="KW-1185">Reference proteome</keyword>
<dbReference type="GO" id="GO:0070390">
    <property type="term" value="C:transcription export complex 2"/>
    <property type="evidence" value="ECO:0007669"/>
    <property type="project" value="TreeGrafter"/>
</dbReference>
<dbReference type="PANTHER" id="PTHR12436">
    <property type="entry name" value="80 KDA MCM3-ASSOCIATED PROTEIN"/>
    <property type="match status" value="1"/>
</dbReference>
<accession>A0AA40KXB4</accession>
<evidence type="ECO:0000256" key="1">
    <source>
        <dbReference type="SAM" id="MobiDB-lite"/>
    </source>
</evidence>
<name>A0AA40KXB4_9HYME</name>
<evidence type="ECO:0000259" key="2">
    <source>
        <dbReference type="Pfam" id="PF03399"/>
    </source>
</evidence>
<dbReference type="GO" id="GO:0006406">
    <property type="term" value="P:mRNA export from nucleus"/>
    <property type="evidence" value="ECO:0007669"/>
    <property type="project" value="TreeGrafter"/>
</dbReference>
<dbReference type="Gene3D" id="1.25.40.990">
    <property type="match status" value="1"/>
</dbReference>
<dbReference type="InterPro" id="IPR005062">
    <property type="entry name" value="SAC3/GANP/THP3_conserved"/>
</dbReference>
<dbReference type="InterPro" id="IPR035979">
    <property type="entry name" value="RBD_domain_sf"/>
</dbReference>
<dbReference type="PANTHER" id="PTHR12436:SF3">
    <property type="entry name" value="GERMINAL-CENTER ASSOCIATED NUCLEAR PROTEIN"/>
    <property type="match status" value="1"/>
</dbReference>
<feature type="compositionally biased region" description="Low complexity" evidence="1">
    <location>
        <begin position="753"/>
        <end position="764"/>
    </location>
</feature>
<protein>
    <recommendedName>
        <fullName evidence="2">SAC3/GANP/THP3 conserved domain-containing protein</fullName>
    </recommendedName>
</protein>
<proteinExistence type="predicted"/>